<gene>
    <name evidence="2" type="ORF">FNH05_02625</name>
</gene>
<accession>A0A558DKN0</accession>
<dbReference type="Proteomes" id="UP000320011">
    <property type="component" value="Unassembled WGS sequence"/>
</dbReference>
<reference evidence="2 3" key="1">
    <citation type="submission" date="2019-07" db="EMBL/GenBank/DDBJ databases">
        <authorList>
            <person name="Duangmal K."/>
            <person name="Teo W.F.A."/>
        </authorList>
    </citation>
    <scope>NUCLEOTIDE SEQUENCE [LARGE SCALE GENOMIC DNA]</scope>
    <source>
        <strain evidence="2 3">TBRC 6029</strain>
    </source>
</reference>
<dbReference type="AlphaFoldDB" id="A0A558DKN0"/>
<evidence type="ECO:0000256" key="1">
    <source>
        <dbReference type="SAM" id="Phobius"/>
    </source>
</evidence>
<protein>
    <submittedName>
        <fullName evidence="2">Uncharacterized protein</fullName>
    </submittedName>
</protein>
<evidence type="ECO:0000313" key="3">
    <source>
        <dbReference type="Proteomes" id="UP000320011"/>
    </source>
</evidence>
<proteinExistence type="predicted"/>
<feature type="transmembrane region" description="Helical" evidence="1">
    <location>
        <begin position="43"/>
        <end position="62"/>
    </location>
</feature>
<dbReference type="EMBL" id="VJWX01000012">
    <property type="protein sequence ID" value="TVT61580.1"/>
    <property type="molecule type" value="Genomic_DNA"/>
</dbReference>
<keyword evidence="1" id="KW-0812">Transmembrane</keyword>
<reference evidence="2 3" key="2">
    <citation type="submission" date="2019-08" db="EMBL/GenBank/DDBJ databases">
        <title>Amycolatopsis acidicola sp. nov., isolated from peat swamp forest soil.</title>
        <authorList>
            <person name="Srisuk N."/>
        </authorList>
    </citation>
    <scope>NUCLEOTIDE SEQUENCE [LARGE SCALE GENOMIC DNA]</scope>
    <source>
        <strain evidence="2 3">TBRC 6029</strain>
    </source>
</reference>
<comment type="caution">
    <text evidence="2">The sequence shown here is derived from an EMBL/GenBank/DDBJ whole genome shotgun (WGS) entry which is preliminary data.</text>
</comment>
<evidence type="ECO:0000313" key="2">
    <source>
        <dbReference type="EMBL" id="TVT61580.1"/>
    </source>
</evidence>
<sequence length="239" mass="25793">MNETADLPEWRPMPEGLRDRLWDELEPQLETRASGGWFRTMRAPLAVAASVVVLAAGIAIALPQLRGHDQGEAVPAASSAGDAQLVNECVQARDKRLPPAPNWRAGARLDVDSANGFLAIRNDEYAVLCFLKNGKGTMLMEDSGNTRDVYSRLTAARPFGYLAPLNTNYSAPEAVYFGIATSDVIAVSLVGPDNSVTPAILRDGTFLARTKSMEGSDQSDTSRIRATLKNGQVIEGSFR</sequence>
<keyword evidence="3" id="KW-1185">Reference proteome</keyword>
<organism evidence="2 3">
    <name type="scientific">Amycolatopsis rhizosphaerae</name>
    <dbReference type="NCBI Taxonomy" id="2053003"/>
    <lineage>
        <taxon>Bacteria</taxon>
        <taxon>Bacillati</taxon>
        <taxon>Actinomycetota</taxon>
        <taxon>Actinomycetes</taxon>
        <taxon>Pseudonocardiales</taxon>
        <taxon>Pseudonocardiaceae</taxon>
        <taxon>Amycolatopsis</taxon>
    </lineage>
</organism>
<dbReference type="OrthoDB" id="3628980at2"/>
<name>A0A558DKN0_9PSEU</name>
<keyword evidence="1" id="KW-1133">Transmembrane helix</keyword>
<dbReference type="RefSeq" id="WP_144585635.1">
    <property type="nucleotide sequence ID" value="NZ_VJWX01000012.1"/>
</dbReference>
<keyword evidence="1" id="KW-0472">Membrane</keyword>